<sequence>MNAYLLKAIALTFVIALTSACTTTEKYVSTQDQLQQQLNTLATLQRKITTANTEDERNNLLMEQQRAIQQSINTLEQIQQSKRDANIECIEREKSVPLGDETCHEVESLDDTRITMMVALMQQLLLRTQGH</sequence>
<protein>
    <submittedName>
        <fullName evidence="3">Lipoprotein</fullName>
    </submittedName>
</protein>
<keyword evidence="2" id="KW-0732">Signal</keyword>
<organism evidence="3 4">
    <name type="scientific">Alteromonas macleodii</name>
    <name type="common">Pseudoalteromonas macleodii</name>
    <dbReference type="NCBI Taxonomy" id="28108"/>
    <lineage>
        <taxon>Bacteria</taxon>
        <taxon>Pseudomonadati</taxon>
        <taxon>Pseudomonadota</taxon>
        <taxon>Gammaproteobacteria</taxon>
        <taxon>Alteromonadales</taxon>
        <taxon>Alteromonadaceae</taxon>
        <taxon>Alteromonas/Salinimonas group</taxon>
        <taxon>Alteromonas</taxon>
    </lineage>
</organism>
<keyword evidence="4" id="KW-1185">Reference proteome</keyword>
<comment type="caution">
    <text evidence="3">The sequence shown here is derived from an EMBL/GenBank/DDBJ whole genome shotgun (WGS) entry which is preliminary data.</text>
</comment>
<accession>A0AB36FR29</accession>
<proteinExistence type="predicted"/>
<evidence type="ECO:0000313" key="4">
    <source>
        <dbReference type="Proteomes" id="UP000095392"/>
    </source>
</evidence>
<keyword evidence="3" id="KW-0449">Lipoprotein</keyword>
<feature type="signal peptide" evidence="2">
    <location>
        <begin position="1"/>
        <end position="20"/>
    </location>
</feature>
<evidence type="ECO:0000256" key="1">
    <source>
        <dbReference type="SAM" id="Coils"/>
    </source>
</evidence>
<feature type="coiled-coil region" evidence="1">
    <location>
        <begin position="27"/>
        <end position="88"/>
    </location>
</feature>
<gene>
    <name evidence="3" type="ORF">BFV95_4714</name>
</gene>
<dbReference type="Proteomes" id="UP000095392">
    <property type="component" value="Unassembled WGS sequence"/>
</dbReference>
<reference evidence="3 4" key="1">
    <citation type="submission" date="2016-09" db="EMBL/GenBank/DDBJ databases">
        <title>Draft Genome Sequence of four Alteromonas macleodii strains isolated from copper coupons and grown long-term at elevated copper levels.</title>
        <authorList>
            <person name="Cusick K."/>
            <person name="Dale J."/>
            <person name="Little B."/>
            <person name="Biffinger J."/>
        </authorList>
    </citation>
    <scope>NUCLEOTIDE SEQUENCE [LARGE SCALE GENOMIC DNA]</scope>
    <source>
        <strain evidence="3 4">KCP01</strain>
    </source>
</reference>
<dbReference type="PROSITE" id="PS51257">
    <property type="entry name" value="PROKAR_LIPOPROTEIN"/>
    <property type="match status" value="1"/>
</dbReference>
<keyword evidence="1" id="KW-0175">Coiled coil</keyword>
<evidence type="ECO:0000256" key="2">
    <source>
        <dbReference type="SAM" id="SignalP"/>
    </source>
</evidence>
<dbReference type="RefSeq" id="WP_069945640.1">
    <property type="nucleotide sequence ID" value="NZ_MIPW01000036.1"/>
</dbReference>
<dbReference type="AlphaFoldDB" id="A0AB36FR29"/>
<dbReference type="EMBL" id="MIPY01000061">
    <property type="protein sequence ID" value="OES24447.1"/>
    <property type="molecule type" value="Genomic_DNA"/>
</dbReference>
<evidence type="ECO:0000313" key="3">
    <source>
        <dbReference type="EMBL" id="OES24447.1"/>
    </source>
</evidence>
<name>A0AB36FR29_ALTMA</name>
<feature type="chain" id="PRO_5044256336" evidence="2">
    <location>
        <begin position="21"/>
        <end position="131"/>
    </location>
</feature>